<organism evidence="2">
    <name type="scientific">marine sediment metagenome</name>
    <dbReference type="NCBI Taxonomy" id="412755"/>
    <lineage>
        <taxon>unclassified sequences</taxon>
        <taxon>metagenomes</taxon>
        <taxon>ecological metagenomes</taxon>
    </lineage>
</organism>
<dbReference type="InterPro" id="IPR011042">
    <property type="entry name" value="6-blade_b-propeller_TolB-like"/>
</dbReference>
<sequence length="359" mass="40709">MFKWAINIMFFAGLLSAVVAQQVPRTHSGKALKHYNKARTHYQFLDYDQAASELFNAIKTDNQFIDAHLLLAELSVDRKDYPQAIESYRTTIGIDPFFFPNATYSLGHIEFLTGLYKESKEHLELFLKEGKGSKNLEEKARKELKNCEFALKAIENPVPFNPLNLGPNINSNYDEYWPSLTADGNTLVITVLVPVRAEVSFQPTRKQEDFYISHLENGEWAKVENIGRPLNTNQNEGAQSLSSDGHYMFFTACKRKDGFGSCDIYYSMKIPKGWSPPVNIGRPVNSGSWESQPSISPDGRTLYFASNRPEGKGKRDIWKSTVTKDGHWGEPENLGDKINTPGDEMSPFIHNDNQTLYFS</sequence>
<protein>
    <submittedName>
        <fullName evidence="2">Uncharacterized protein</fullName>
    </submittedName>
</protein>
<gene>
    <name evidence="2" type="ORF">S12H4_16313</name>
</gene>
<dbReference type="Gene3D" id="2.120.10.30">
    <property type="entry name" value="TolB, C-terminal domain"/>
    <property type="match status" value="1"/>
</dbReference>
<dbReference type="InterPro" id="IPR011990">
    <property type="entry name" value="TPR-like_helical_dom_sf"/>
</dbReference>
<dbReference type="Pfam" id="PF07676">
    <property type="entry name" value="PD40"/>
    <property type="match status" value="4"/>
</dbReference>
<accession>X1TBZ6</accession>
<dbReference type="AlphaFoldDB" id="X1TBZ6"/>
<dbReference type="PROSITE" id="PS50005">
    <property type="entry name" value="TPR"/>
    <property type="match status" value="1"/>
</dbReference>
<feature type="non-terminal residue" evidence="2">
    <location>
        <position position="359"/>
    </location>
</feature>
<evidence type="ECO:0000256" key="1">
    <source>
        <dbReference type="SAM" id="MobiDB-lite"/>
    </source>
</evidence>
<comment type="caution">
    <text evidence="2">The sequence shown here is derived from an EMBL/GenBank/DDBJ whole genome shotgun (WGS) entry which is preliminary data.</text>
</comment>
<dbReference type="SUPFAM" id="SSF82171">
    <property type="entry name" value="DPP6 N-terminal domain-like"/>
    <property type="match status" value="1"/>
</dbReference>
<dbReference type="EMBL" id="BARW01007885">
    <property type="protein sequence ID" value="GAI77529.1"/>
    <property type="molecule type" value="Genomic_DNA"/>
</dbReference>
<dbReference type="SMART" id="SM00028">
    <property type="entry name" value="TPR"/>
    <property type="match status" value="3"/>
</dbReference>
<dbReference type="InterPro" id="IPR011659">
    <property type="entry name" value="WD40"/>
</dbReference>
<dbReference type="Gene3D" id="1.25.40.10">
    <property type="entry name" value="Tetratricopeptide repeat domain"/>
    <property type="match status" value="1"/>
</dbReference>
<dbReference type="SUPFAM" id="SSF48452">
    <property type="entry name" value="TPR-like"/>
    <property type="match status" value="1"/>
</dbReference>
<dbReference type="InterPro" id="IPR019734">
    <property type="entry name" value="TPR_rpt"/>
</dbReference>
<name>X1TBZ6_9ZZZZ</name>
<evidence type="ECO:0000313" key="2">
    <source>
        <dbReference type="EMBL" id="GAI77529.1"/>
    </source>
</evidence>
<reference evidence="2" key="1">
    <citation type="journal article" date="2014" name="Front. Microbiol.">
        <title>High frequency of phylogenetically diverse reductive dehalogenase-homologous genes in deep subseafloor sedimentary metagenomes.</title>
        <authorList>
            <person name="Kawai M."/>
            <person name="Futagami T."/>
            <person name="Toyoda A."/>
            <person name="Takaki Y."/>
            <person name="Nishi S."/>
            <person name="Hori S."/>
            <person name="Arai W."/>
            <person name="Tsubouchi T."/>
            <person name="Morono Y."/>
            <person name="Uchiyama I."/>
            <person name="Ito T."/>
            <person name="Fujiyama A."/>
            <person name="Inagaki F."/>
            <person name="Takami H."/>
        </authorList>
    </citation>
    <scope>NUCLEOTIDE SEQUENCE</scope>
    <source>
        <strain evidence="2">Expedition CK06-06</strain>
    </source>
</reference>
<proteinExistence type="predicted"/>
<feature type="region of interest" description="Disordered" evidence="1">
    <location>
        <begin position="323"/>
        <end position="345"/>
    </location>
</feature>